<protein>
    <submittedName>
        <fullName evidence="3">Secreted protein</fullName>
    </submittedName>
</protein>
<dbReference type="OrthoDB" id="5811123at2759"/>
<accession>A0A183F6S1</accession>
<evidence type="ECO:0000313" key="2">
    <source>
        <dbReference type="Proteomes" id="UP000050761"/>
    </source>
</evidence>
<sequence>MRLGYFVTLPRNWNSVVEVPFCLSLSKTGRCPRALDAEHLLLAEQWLVLLTEILEPFQNVTPRELEAIAPTQMVSRSSHDGVIHHHSATVRFFYSFLC</sequence>
<evidence type="ECO:0000313" key="3">
    <source>
        <dbReference type="WBParaSite" id="HPBE_0000186301-mRNA-1"/>
    </source>
</evidence>
<reference evidence="3" key="2">
    <citation type="submission" date="2019-09" db="UniProtKB">
        <authorList>
            <consortium name="WormBaseParasite"/>
        </authorList>
    </citation>
    <scope>IDENTIFICATION</scope>
</reference>
<name>A0A183F6S1_HELPZ</name>
<dbReference type="WBParaSite" id="HPBE_0000186301-mRNA-1">
    <property type="protein sequence ID" value="HPBE_0000186301-mRNA-1"/>
    <property type="gene ID" value="HPBE_0000186301"/>
</dbReference>
<gene>
    <name evidence="1" type="ORF">HPBE_LOCUS1864</name>
</gene>
<dbReference type="Proteomes" id="UP000050761">
    <property type="component" value="Unassembled WGS sequence"/>
</dbReference>
<dbReference type="EMBL" id="UZAH01002338">
    <property type="protein sequence ID" value="VDO21766.1"/>
    <property type="molecule type" value="Genomic_DNA"/>
</dbReference>
<organism evidence="2 3">
    <name type="scientific">Heligmosomoides polygyrus</name>
    <name type="common">Parasitic roundworm</name>
    <dbReference type="NCBI Taxonomy" id="6339"/>
    <lineage>
        <taxon>Eukaryota</taxon>
        <taxon>Metazoa</taxon>
        <taxon>Ecdysozoa</taxon>
        <taxon>Nematoda</taxon>
        <taxon>Chromadorea</taxon>
        <taxon>Rhabditida</taxon>
        <taxon>Rhabditina</taxon>
        <taxon>Rhabditomorpha</taxon>
        <taxon>Strongyloidea</taxon>
        <taxon>Heligmosomidae</taxon>
        <taxon>Heligmosomoides</taxon>
    </lineage>
</organism>
<accession>A0A3P7TK23</accession>
<reference evidence="1 2" key="1">
    <citation type="submission" date="2018-11" db="EMBL/GenBank/DDBJ databases">
        <authorList>
            <consortium name="Pathogen Informatics"/>
        </authorList>
    </citation>
    <scope>NUCLEOTIDE SEQUENCE [LARGE SCALE GENOMIC DNA]</scope>
</reference>
<dbReference type="AlphaFoldDB" id="A0A183F6S1"/>
<evidence type="ECO:0000313" key="1">
    <source>
        <dbReference type="EMBL" id="VDO21766.1"/>
    </source>
</evidence>
<keyword evidence="2" id="KW-1185">Reference proteome</keyword>
<proteinExistence type="predicted"/>